<keyword evidence="2" id="KW-1185">Reference proteome</keyword>
<comment type="caution">
    <text evidence="1">The sequence shown here is derived from an EMBL/GenBank/DDBJ whole genome shotgun (WGS) entry which is preliminary data.</text>
</comment>
<sequence length="75" mass="9109">MRISFQGRIFNYHSKVRIFAKKEQLIFRDHKTQFQFPLQVGLSSAQKEIIRYIKSCYRRGFKRLNLNHYLCQVAI</sequence>
<protein>
    <submittedName>
        <fullName evidence="1">Uncharacterized protein</fullName>
    </submittedName>
</protein>
<dbReference type="RefSeq" id="WP_069312140.1">
    <property type="nucleotide sequence ID" value="NZ_MDTU01000001.1"/>
</dbReference>
<reference evidence="1 2" key="1">
    <citation type="submission" date="2016-08" db="EMBL/GenBank/DDBJ databases">
        <title>Draft genome sequence of Candidatus Piscirickettsia litoralis, from seawater.</title>
        <authorList>
            <person name="Wan X."/>
            <person name="Lee A.J."/>
            <person name="Hou S."/>
            <person name="Donachie S.P."/>
        </authorList>
    </citation>
    <scope>NUCLEOTIDE SEQUENCE [LARGE SCALE GENOMIC DNA]</scope>
    <source>
        <strain evidence="1 2">Y2</strain>
    </source>
</reference>
<evidence type="ECO:0000313" key="1">
    <source>
        <dbReference type="EMBL" id="ODN42343.1"/>
    </source>
</evidence>
<dbReference type="Proteomes" id="UP000094329">
    <property type="component" value="Unassembled WGS sequence"/>
</dbReference>
<evidence type="ECO:0000313" key="2">
    <source>
        <dbReference type="Proteomes" id="UP000094329"/>
    </source>
</evidence>
<organism evidence="1 2">
    <name type="scientific">Piscirickettsia litoralis</name>
    <dbReference type="NCBI Taxonomy" id="1891921"/>
    <lineage>
        <taxon>Bacteria</taxon>
        <taxon>Pseudomonadati</taxon>
        <taxon>Pseudomonadota</taxon>
        <taxon>Gammaproteobacteria</taxon>
        <taxon>Thiotrichales</taxon>
        <taxon>Piscirickettsiaceae</taxon>
        <taxon>Piscirickettsia</taxon>
    </lineage>
</organism>
<dbReference type="EMBL" id="MDTU01000001">
    <property type="protein sequence ID" value="ODN42343.1"/>
    <property type="molecule type" value="Genomic_DNA"/>
</dbReference>
<proteinExistence type="predicted"/>
<accession>A0ABX3A0M0</accession>
<gene>
    <name evidence="1" type="ORF">BGC07_04595</name>
</gene>
<name>A0ABX3A0M0_9GAMM</name>